<dbReference type="PIRSF" id="PIRSF000139">
    <property type="entry name" value="Glc_ox_4Fe-4S"/>
    <property type="match status" value="1"/>
</dbReference>
<keyword evidence="9" id="KW-1185">Reference proteome</keyword>
<dbReference type="InterPro" id="IPR017900">
    <property type="entry name" value="4Fe4S_Fe_S_CS"/>
</dbReference>
<comment type="catalytic activity">
    <reaction evidence="6">
        <text>(R)-lactate + A = pyruvate + AH2</text>
        <dbReference type="Rhea" id="RHEA:15089"/>
        <dbReference type="ChEBI" id="CHEBI:13193"/>
        <dbReference type="ChEBI" id="CHEBI:15361"/>
        <dbReference type="ChEBI" id="CHEBI:16004"/>
        <dbReference type="ChEBI" id="CHEBI:17499"/>
    </reaction>
</comment>
<dbReference type="RefSeq" id="WP_386812046.1">
    <property type="nucleotide sequence ID" value="NZ_JBHTIH010000003.1"/>
</dbReference>
<dbReference type="Proteomes" id="UP001597090">
    <property type="component" value="Unassembled WGS sequence"/>
</dbReference>
<evidence type="ECO:0000259" key="7">
    <source>
        <dbReference type="PROSITE" id="PS51379"/>
    </source>
</evidence>
<comment type="cofactor">
    <cofactor evidence="6">
        <name>[4Fe-4S] cluster</name>
        <dbReference type="ChEBI" id="CHEBI:49883"/>
    </cofactor>
    <text evidence="6">Binds 2 [4Fe-4S] clusters.</text>
</comment>
<dbReference type="PROSITE" id="PS00198">
    <property type="entry name" value="4FE4S_FER_1"/>
    <property type="match status" value="2"/>
</dbReference>
<keyword evidence="2 6" id="KW-0479">Metal-binding</keyword>
<dbReference type="InterPro" id="IPR017896">
    <property type="entry name" value="4Fe4S_Fe-S-bd"/>
</dbReference>
<evidence type="ECO:0000313" key="8">
    <source>
        <dbReference type="EMBL" id="MFD0739031.1"/>
    </source>
</evidence>
<sequence>MPPAARTPAIDPLVALADRCVQCGLCLPACPTYARDRQESESPRGRIALARAWALATIKPTAAGDAHLDHCLACRRCETVCPAGVQYGELLLAARAVQRQRRPPVWQQRAIEALSARPRLLAAVLRGYRLAHPWLPRRWRPLPRTPARQAEPRVATEPRTVALFTGCVARPYEVATRHALSRLCAAAGVAVAAPLAQTCCGSVHAHAGDRDRAQRLAALNREAFGAADTVLTLASGCHESLVQSLPGATVVDALSFLADHAAALRFDEHRERVALHLPCTQRHAVKSVPALRRLLARVPGLQVVELDAGHGCCGAAGTAMLTDRARADHYRQPLLTQLSASGASRVLSANIGCRLHLGKGTALPVQHPLEFLAQVLAPGTAGRS</sequence>
<dbReference type="PANTHER" id="PTHR32479:SF17">
    <property type="entry name" value="GLYCOLATE OXIDASE IRON-SULFUR SUBUNIT"/>
    <property type="match status" value="1"/>
</dbReference>
<dbReference type="Pfam" id="PF02754">
    <property type="entry name" value="CCG"/>
    <property type="match status" value="2"/>
</dbReference>
<comment type="caution">
    <text evidence="8">The sequence shown here is derived from an EMBL/GenBank/DDBJ whole genome shotgun (WGS) entry which is preliminary data.</text>
</comment>
<dbReference type="SUPFAM" id="SSF54862">
    <property type="entry name" value="4Fe-4S ferredoxins"/>
    <property type="match status" value="1"/>
</dbReference>
<dbReference type="EMBL" id="JBHTIH010000003">
    <property type="protein sequence ID" value="MFD0739031.1"/>
    <property type="molecule type" value="Genomic_DNA"/>
</dbReference>
<evidence type="ECO:0000256" key="1">
    <source>
        <dbReference type="ARBA" id="ARBA00022485"/>
    </source>
</evidence>
<evidence type="ECO:0000256" key="6">
    <source>
        <dbReference type="PIRNR" id="PIRNR000139"/>
    </source>
</evidence>
<evidence type="ECO:0000256" key="5">
    <source>
        <dbReference type="ARBA" id="ARBA00023014"/>
    </source>
</evidence>
<gene>
    <name evidence="8" type="ORF">ACFQZQ_07025</name>
</gene>
<organism evidence="8 9">
    <name type="scientific">Lysobacter koreensis</name>
    <dbReference type="NCBI Taxonomy" id="266122"/>
    <lineage>
        <taxon>Bacteria</taxon>
        <taxon>Pseudomonadati</taxon>
        <taxon>Pseudomonadota</taxon>
        <taxon>Gammaproteobacteria</taxon>
        <taxon>Lysobacterales</taxon>
        <taxon>Lysobacteraceae</taxon>
        <taxon>Lysobacter</taxon>
    </lineage>
</organism>
<evidence type="ECO:0000256" key="4">
    <source>
        <dbReference type="ARBA" id="ARBA00023004"/>
    </source>
</evidence>
<dbReference type="Gene3D" id="1.10.1060.10">
    <property type="entry name" value="Alpha-helical ferredoxin"/>
    <property type="match status" value="1"/>
</dbReference>
<keyword evidence="3" id="KW-0677">Repeat</keyword>
<reference evidence="9" key="1">
    <citation type="journal article" date="2019" name="Int. J. Syst. Evol. Microbiol.">
        <title>The Global Catalogue of Microorganisms (GCM) 10K type strain sequencing project: providing services to taxonomists for standard genome sequencing and annotation.</title>
        <authorList>
            <consortium name="The Broad Institute Genomics Platform"/>
            <consortium name="The Broad Institute Genome Sequencing Center for Infectious Disease"/>
            <person name="Wu L."/>
            <person name="Ma J."/>
        </authorList>
    </citation>
    <scope>NUCLEOTIDE SEQUENCE [LARGE SCALE GENOMIC DNA]</scope>
    <source>
        <strain evidence="9">CCUG 55491</strain>
    </source>
</reference>
<dbReference type="EC" id="1.1.99.14" evidence="6"/>
<dbReference type="PROSITE" id="PS51379">
    <property type="entry name" value="4FE4S_FER_2"/>
    <property type="match status" value="2"/>
</dbReference>
<comment type="function">
    <text evidence="6">Component of a complex that catalyzes the oxidation of glycolate to glyoxylate.</text>
</comment>
<feature type="domain" description="4Fe-4S ferredoxin-type" evidence="7">
    <location>
        <begin position="10"/>
        <end position="40"/>
    </location>
</feature>
<evidence type="ECO:0000256" key="3">
    <source>
        <dbReference type="ARBA" id="ARBA00022737"/>
    </source>
</evidence>
<dbReference type="Pfam" id="PF13183">
    <property type="entry name" value="Fer4_8"/>
    <property type="match status" value="1"/>
</dbReference>
<evidence type="ECO:0000256" key="2">
    <source>
        <dbReference type="ARBA" id="ARBA00022723"/>
    </source>
</evidence>
<dbReference type="InterPro" id="IPR004017">
    <property type="entry name" value="Cys_rich_dom"/>
</dbReference>
<dbReference type="InterPro" id="IPR012257">
    <property type="entry name" value="Glc_ox_4Fe-4S"/>
</dbReference>
<evidence type="ECO:0000313" key="9">
    <source>
        <dbReference type="Proteomes" id="UP001597090"/>
    </source>
</evidence>
<keyword evidence="5 6" id="KW-0411">Iron-sulfur</keyword>
<keyword evidence="4 6" id="KW-0408">Iron</keyword>
<comment type="catalytic activity">
    <reaction evidence="6">
        <text>glycolate + A = glyoxylate + AH2</text>
        <dbReference type="Rhea" id="RHEA:21264"/>
        <dbReference type="ChEBI" id="CHEBI:13193"/>
        <dbReference type="ChEBI" id="CHEBI:17499"/>
        <dbReference type="ChEBI" id="CHEBI:29805"/>
        <dbReference type="ChEBI" id="CHEBI:36655"/>
        <dbReference type="EC" id="1.1.99.14"/>
    </reaction>
</comment>
<name>A0ABW2YME1_9GAMM</name>
<proteinExistence type="predicted"/>
<dbReference type="InterPro" id="IPR009051">
    <property type="entry name" value="Helical_ferredxn"/>
</dbReference>
<feature type="domain" description="4Fe-4S ferredoxin-type" evidence="7">
    <location>
        <begin position="60"/>
        <end position="85"/>
    </location>
</feature>
<keyword evidence="6" id="KW-0249">Electron transport</keyword>
<accession>A0ABW2YME1</accession>
<dbReference type="PANTHER" id="PTHR32479">
    <property type="entry name" value="GLYCOLATE OXIDASE IRON-SULFUR SUBUNIT"/>
    <property type="match status" value="1"/>
</dbReference>
<keyword evidence="6" id="KW-0813">Transport</keyword>
<protein>
    <recommendedName>
        <fullName evidence="6">Glycolate oxidase iron-sulfur subunit</fullName>
        <ecNumber evidence="6">1.1.99.14</ecNumber>
    </recommendedName>
</protein>
<keyword evidence="1 6" id="KW-0004">4Fe-4S</keyword>